<keyword evidence="2" id="KW-1185">Reference proteome</keyword>
<name>A0ABY2HB39_9HYPO</name>
<gene>
    <name evidence="1" type="ORF">CCMA1212_002646</name>
</gene>
<comment type="caution">
    <text evidence="1">The sequence shown here is derived from an EMBL/GenBank/DDBJ whole genome shotgun (WGS) entry which is preliminary data.</text>
</comment>
<dbReference type="EMBL" id="PPTA01000003">
    <property type="protein sequence ID" value="TFB04742.1"/>
    <property type="molecule type" value="Genomic_DNA"/>
</dbReference>
<evidence type="ECO:0000313" key="1">
    <source>
        <dbReference type="EMBL" id="TFB04742.1"/>
    </source>
</evidence>
<dbReference type="RefSeq" id="XP_073560943.1">
    <property type="nucleotide sequence ID" value="XM_073700024.1"/>
</dbReference>
<protein>
    <submittedName>
        <fullName evidence="1">Uncharacterized protein</fullName>
    </submittedName>
</protein>
<accession>A0ABY2HB39</accession>
<proteinExistence type="predicted"/>
<organism evidence="1 2">
    <name type="scientific">Trichoderma ghanense</name>
    <dbReference type="NCBI Taxonomy" id="65468"/>
    <lineage>
        <taxon>Eukaryota</taxon>
        <taxon>Fungi</taxon>
        <taxon>Dikarya</taxon>
        <taxon>Ascomycota</taxon>
        <taxon>Pezizomycotina</taxon>
        <taxon>Sordariomycetes</taxon>
        <taxon>Hypocreomycetidae</taxon>
        <taxon>Hypocreales</taxon>
        <taxon>Hypocreaceae</taxon>
        <taxon>Trichoderma</taxon>
    </lineage>
</organism>
<sequence>MLGGRGGAGTREKRKSPRRGFVTGVLSYGTSGRRLALGRRRSKPSPRCGADLRSAPAVATLVHEERRSRAAATLVTDDGCAPGTLVLLLLCCRRCWCRLYPRDPGISSVALAYGLSGWIPRLKDDSFAALAMCTKKSSNMMHSTGATNLYLANENREIQACPSLAWKKKKDTQPNSGIVSKSGRERAVAPNGADCQCVQYRQVLRQSKIGGQLRADQ</sequence>
<dbReference type="Proteomes" id="UP001642720">
    <property type="component" value="Unassembled WGS sequence"/>
</dbReference>
<dbReference type="GeneID" id="300574474"/>
<reference evidence="1 2" key="1">
    <citation type="submission" date="2018-01" db="EMBL/GenBank/DDBJ databases">
        <title>Genome characterization of the sugarcane-associated fungus Trichoderma ghanense CCMA-1212 and their application in lignocelulose bioconversion.</title>
        <authorList>
            <person name="Steindorff A.S."/>
            <person name="Mendes T.D."/>
            <person name="Vilela E.S.D."/>
            <person name="Rodrigues D.S."/>
            <person name="Formighieri E.F."/>
            <person name="Melo I.S."/>
            <person name="Favaro L.C.L."/>
        </authorList>
    </citation>
    <scope>NUCLEOTIDE SEQUENCE [LARGE SCALE GENOMIC DNA]</scope>
    <source>
        <strain evidence="1 2">CCMA-1212</strain>
    </source>
</reference>
<evidence type="ECO:0000313" key="2">
    <source>
        <dbReference type="Proteomes" id="UP001642720"/>
    </source>
</evidence>